<feature type="region of interest" description="Disordered" evidence="1">
    <location>
        <begin position="43"/>
        <end position="73"/>
    </location>
</feature>
<name>A0ABU4NWN3_9ACTN</name>
<gene>
    <name evidence="2" type="ORF">PV662_46470</name>
</gene>
<comment type="caution">
    <text evidence="2">The sequence shown here is derived from an EMBL/GenBank/DDBJ whole genome shotgun (WGS) entry which is preliminary data.</text>
</comment>
<sequence length="111" mass="11624">MAITFNSSPGHADKVVGSITSEGGKAVGIAADARGAEAVRAAVNGTGGGLRPSGHPGEQRRDGPSGPIDQLTVDDFDRSVPVNIRSVFVAALEALRQMGRRPDHLDRQRLR</sequence>
<dbReference type="RefSeq" id="WP_319063866.1">
    <property type="nucleotide sequence ID" value="NZ_JARAYT010000035.1"/>
</dbReference>
<dbReference type="Proteomes" id="UP001271274">
    <property type="component" value="Unassembled WGS sequence"/>
</dbReference>
<dbReference type="Gene3D" id="3.40.50.720">
    <property type="entry name" value="NAD(P)-binding Rossmann-like Domain"/>
    <property type="match status" value="1"/>
</dbReference>
<organism evidence="2 3">
    <name type="scientific">Streptomyces europaeiscabiei</name>
    <dbReference type="NCBI Taxonomy" id="146819"/>
    <lineage>
        <taxon>Bacteria</taxon>
        <taxon>Bacillati</taxon>
        <taxon>Actinomycetota</taxon>
        <taxon>Actinomycetes</taxon>
        <taxon>Kitasatosporales</taxon>
        <taxon>Streptomycetaceae</taxon>
        <taxon>Streptomyces</taxon>
    </lineage>
</organism>
<accession>A0ABU4NWN3</accession>
<keyword evidence="3" id="KW-1185">Reference proteome</keyword>
<reference evidence="2 3" key="1">
    <citation type="journal article" date="2023" name="Microb. Genom.">
        <title>Mesoterricola silvestris gen. nov., sp. nov., Mesoterricola sediminis sp. nov., Geothrix oryzae sp. nov., Geothrix edaphica sp. nov., Geothrix rubra sp. nov., and Geothrix limicola sp. nov., six novel members of Acidobacteriota isolated from soils.</title>
        <authorList>
            <person name="Weisberg A.J."/>
            <person name="Pearce E."/>
            <person name="Kramer C.G."/>
            <person name="Chang J.H."/>
            <person name="Clarke C.R."/>
        </authorList>
    </citation>
    <scope>NUCLEOTIDE SEQUENCE [LARGE SCALE GENOMIC DNA]</scope>
    <source>
        <strain evidence="2 3">ID09-01A</strain>
    </source>
</reference>
<evidence type="ECO:0000313" key="3">
    <source>
        <dbReference type="Proteomes" id="UP001271274"/>
    </source>
</evidence>
<proteinExistence type="predicted"/>
<protein>
    <submittedName>
        <fullName evidence="2">Uncharacterized protein</fullName>
    </submittedName>
</protein>
<dbReference type="EMBL" id="JARAYU010000038">
    <property type="protein sequence ID" value="MDX3707001.1"/>
    <property type="molecule type" value="Genomic_DNA"/>
</dbReference>
<evidence type="ECO:0000313" key="2">
    <source>
        <dbReference type="EMBL" id="MDX3707001.1"/>
    </source>
</evidence>
<dbReference type="InterPro" id="IPR036291">
    <property type="entry name" value="NAD(P)-bd_dom_sf"/>
</dbReference>
<evidence type="ECO:0000256" key="1">
    <source>
        <dbReference type="SAM" id="MobiDB-lite"/>
    </source>
</evidence>
<dbReference type="SUPFAM" id="SSF51735">
    <property type="entry name" value="NAD(P)-binding Rossmann-fold domains"/>
    <property type="match status" value="1"/>
</dbReference>